<comment type="caution">
    <text evidence="1">The sequence shown here is derived from an EMBL/GenBank/DDBJ whole genome shotgun (WGS) entry which is preliminary data.</text>
</comment>
<dbReference type="InterPro" id="IPR011048">
    <property type="entry name" value="Haem_d1_sf"/>
</dbReference>
<sequence>MPHPSTLFRLCLTLLPLLLLQACRGDEILPDEPGVTPGASSGETYAAGMYVLNEGNYGMNRSSLDYLDLSAPDGKAYYYRGVYAARNPHEVKELGDVGNDVQVIENQLWLVINASHKIVVCQADKGNKLAQIEVPNCRNVVFSGGFAYVSSFVGPLDPATRTPLGRVYKIDRRTFRKVDSIVVGPQPEEMAIASGQLLVANSGGYRAPLYDNTLSVIDLATFRVTSRLTVGLNPHRCRTDRYGQVWVTTRGNYADVPPRLYCLRPDAAGAYRVAEVFDEAVSDLDLVGDSLYFIGVRWDAAGQVNHVDYGLFDVRTHRRLPTTLFDAPDLRSVKMPYGIKVNPRAKDFYIMDAKNFVASGELLHFHADGRFDWRVQAGDIPAHAAFVPRRAEIGPPPSQQTDSRYLQAVDEYVPAPGQFVNLLPAYASGDDARSMAAKCTAALANNARGLVSLGGYGGYLTFHFDHRVANIHGENDLYIAGNSFASADPQWAALGGASEPGIVMVSRDDNRNGLPDDQWYELRGSADEDSVGRVDYAYALHYTRTTEGTITWSDNRGNQGVVTNNAYHTQHYFPRWLTAPLRFSSTLLPPNRFLVGAGGGQWLGFFLRWGYVDNKPNNDRAANSFNIDNAVDTQRRPVRLDGIDFVRVYTATRQINAPLGESSTEVSGAEDLHPEASLRRFPRASKVRPMRAHH</sequence>
<proteinExistence type="predicted"/>
<name>A0A929RV48_9BACT</name>
<dbReference type="PANTHER" id="PTHR47197:SF3">
    <property type="entry name" value="DIHYDRO-HEME D1 DEHYDROGENASE"/>
    <property type="match status" value="1"/>
</dbReference>
<dbReference type="RefSeq" id="WP_303762943.1">
    <property type="nucleotide sequence ID" value="NZ_JABZGR010000003.1"/>
</dbReference>
<dbReference type="SUPFAM" id="SSF51004">
    <property type="entry name" value="C-terminal (heme d1) domain of cytochrome cd1-nitrite reductase"/>
    <property type="match status" value="1"/>
</dbReference>
<evidence type="ECO:0000313" key="2">
    <source>
        <dbReference type="Proteomes" id="UP000704068"/>
    </source>
</evidence>
<dbReference type="InterPro" id="IPR051200">
    <property type="entry name" value="Host-pathogen_enzymatic-act"/>
</dbReference>
<dbReference type="AlphaFoldDB" id="A0A929RV48"/>
<dbReference type="SUPFAM" id="SSF63829">
    <property type="entry name" value="Calcium-dependent phosphotriesterase"/>
    <property type="match status" value="1"/>
</dbReference>
<protein>
    <recommendedName>
        <fullName evidence="3">YncE family protein</fullName>
    </recommendedName>
</protein>
<dbReference type="Proteomes" id="UP000704068">
    <property type="component" value="Unassembled WGS sequence"/>
</dbReference>
<gene>
    <name evidence="1" type="ORF">HXK21_01950</name>
</gene>
<dbReference type="PANTHER" id="PTHR47197">
    <property type="entry name" value="PROTEIN NIRF"/>
    <property type="match status" value="1"/>
</dbReference>
<dbReference type="EMBL" id="JABZGR010000003">
    <property type="protein sequence ID" value="MBF0969795.1"/>
    <property type="molecule type" value="Genomic_DNA"/>
</dbReference>
<dbReference type="InterPro" id="IPR015943">
    <property type="entry name" value="WD40/YVTN_repeat-like_dom_sf"/>
</dbReference>
<dbReference type="Gene3D" id="2.130.10.10">
    <property type="entry name" value="YVTN repeat-like/Quinoprotein amine dehydrogenase"/>
    <property type="match status" value="1"/>
</dbReference>
<organism evidence="1 2">
    <name type="scientific">Alloprevotella tannerae</name>
    <dbReference type="NCBI Taxonomy" id="76122"/>
    <lineage>
        <taxon>Bacteria</taxon>
        <taxon>Pseudomonadati</taxon>
        <taxon>Bacteroidota</taxon>
        <taxon>Bacteroidia</taxon>
        <taxon>Bacteroidales</taxon>
        <taxon>Prevotellaceae</taxon>
        <taxon>Alloprevotella</taxon>
    </lineage>
</organism>
<reference evidence="1" key="1">
    <citation type="submission" date="2020-04" db="EMBL/GenBank/DDBJ databases">
        <title>Deep metagenomics examines the oral microbiome during advanced dental caries in children, revealing novel taxa and co-occurrences with host molecules.</title>
        <authorList>
            <person name="Baker J.L."/>
            <person name="Morton J.T."/>
            <person name="Dinis M."/>
            <person name="Alvarez R."/>
            <person name="Tran N.C."/>
            <person name="Knight R."/>
            <person name="Edlund A."/>
        </authorList>
    </citation>
    <scope>NUCLEOTIDE SEQUENCE</scope>
    <source>
        <strain evidence="1">JCVI_34_bin.1</strain>
    </source>
</reference>
<accession>A0A929RV48</accession>
<evidence type="ECO:0000313" key="1">
    <source>
        <dbReference type="EMBL" id="MBF0969795.1"/>
    </source>
</evidence>
<evidence type="ECO:0008006" key="3">
    <source>
        <dbReference type="Google" id="ProtNLM"/>
    </source>
</evidence>